<evidence type="ECO:0000256" key="1">
    <source>
        <dbReference type="ARBA" id="ARBA00022553"/>
    </source>
</evidence>
<dbReference type="InterPro" id="IPR051932">
    <property type="entry name" value="Bact_StressResp_Reg"/>
</dbReference>
<dbReference type="PANTHER" id="PTHR33745:SF3">
    <property type="entry name" value="RSBT CO-ANTAGONIST PROTEIN RSBRC"/>
    <property type="match status" value="1"/>
</dbReference>
<evidence type="ECO:0000313" key="4">
    <source>
        <dbReference type="Proteomes" id="UP000019678"/>
    </source>
</evidence>
<dbReference type="Pfam" id="PF01740">
    <property type="entry name" value="STAS"/>
    <property type="match status" value="1"/>
</dbReference>
<dbReference type="EMBL" id="ASRX01000049">
    <property type="protein sequence ID" value="EYF03291.1"/>
    <property type="molecule type" value="Genomic_DNA"/>
</dbReference>
<dbReference type="PANTHER" id="PTHR33745">
    <property type="entry name" value="RSBT ANTAGONIST PROTEIN RSBS-RELATED"/>
    <property type="match status" value="1"/>
</dbReference>
<dbReference type="InterPro" id="IPR036513">
    <property type="entry name" value="STAS_dom_sf"/>
</dbReference>
<dbReference type="RefSeq" id="WP_052376095.1">
    <property type="nucleotide sequence ID" value="NZ_ASRX01000049.1"/>
</dbReference>
<accession>A0A017T3Z5</accession>
<dbReference type="SUPFAM" id="SSF52091">
    <property type="entry name" value="SpoIIaa-like"/>
    <property type="match status" value="1"/>
</dbReference>
<organism evidence="3 4">
    <name type="scientific">Chondromyces apiculatus DSM 436</name>
    <dbReference type="NCBI Taxonomy" id="1192034"/>
    <lineage>
        <taxon>Bacteria</taxon>
        <taxon>Pseudomonadati</taxon>
        <taxon>Myxococcota</taxon>
        <taxon>Polyangia</taxon>
        <taxon>Polyangiales</taxon>
        <taxon>Polyangiaceae</taxon>
        <taxon>Chondromyces</taxon>
    </lineage>
</organism>
<evidence type="ECO:0000259" key="2">
    <source>
        <dbReference type="PROSITE" id="PS50801"/>
    </source>
</evidence>
<keyword evidence="4" id="KW-1185">Reference proteome</keyword>
<protein>
    <submittedName>
        <fullName evidence="3">RsbR, positive regulator of sigma-B</fullName>
    </submittedName>
</protein>
<reference evidence="3 4" key="1">
    <citation type="submission" date="2013-05" db="EMBL/GenBank/DDBJ databases">
        <title>Genome assembly of Chondromyces apiculatus DSM 436.</title>
        <authorList>
            <person name="Sharma G."/>
            <person name="Khatri I."/>
            <person name="Kaur C."/>
            <person name="Mayilraj S."/>
            <person name="Subramanian S."/>
        </authorList>
    </citation>
    <scope>NUCLEOTIDE SEQUENCE [LARGE SCALE GENOMIC DNA]</scope>
    <source>
        <strain evidence="3 4">DSM 436</strain>
    </source>
</reference>
<dbReference type="OrthoDB" id="5507190at2"/>
<feature type="domain" description="STAS" evidence="2">
    <location>
        <begin position="243"/>
        <end position="351"/>
    </location>
</feature>
<dbReference type="AlphaFoldDB" id="A0A017T3Z5"/>
<gene>
    <name evidence="3" type="ORF">CAP_5795</name>
</gene>
<evidence type="ECO:0000313" key="3">
    <source>
        <dbReference type="EMBL" id="EYF03291.1"/>
    </source>
</evidence>
<dbReference type="PROSITE" id="PS50801">
    <property type="entry name" value="STAS"/>
    <property type="match status" value="1"/>
</dbReference>
<dbReference type="STRING" id="1192034.CAP_5795"/>
<dbReference type="eggNOG" id="COG1366">
    <property type="taxonomic scope" value="Bacteria"/>
</dbReference>
<dbReference type="InterPro" id="IPR002645">
    <property type="entry name" value="STAS_dom"/>
</dbReference>
<sequence length="371" mass="40211">MILEERLAALHLLGTPVWVYDVTVYRILWANRAAVALWQAGSVEALLQRDFSPLTDLERTRQSVNQESIERGQVLIQDLSIFPSGDPVRLRCILSGVPLDDGRIAMMCEAHVKHGVDLVQLRGIEAIRHTSALVTLATPLGEVLMQNPASQRAYGVSATIEGWFTDPAVLRRILERAADEAIYRGEVQIATTEGARWHLTESRPTRDPATGAPAILIQQVDVHGLHESRALIDAQREEILALSAPMLDVGQRSLVMPIIGALDRARSAQISESLLARIVDQQVESVILDFTGASAICVPELLSLLRALSLLGARPILCGVRPSLAQELVAGDAPLGDVLILRDLRQAIAACVRAGPRGRRPSPPARATTGG</sequence>
<dbReference type="Gene3D" id="3.30.750.24">
    <property type="entry name" value="STAS domain"/>
    <property type="match status" value="1"/>
</dbReference>
<name>A0A017T3Z5_9BACT</name>
<dbReference type="CDD" id="cd07041">
    <property type="entry name" value="STAS_RsbR_RsbS_like"/>
    <property type="match status" value="1"/>
</dbReference>
<dbReference type="Proteomes" id="UP000019678">
    <property type="component" value="Unassembled WGS sequence"/>
</dbReference>
<comment type="caution">
    <text evidence="3">The sequence shown here is derived from an EMBL/GenBank/DDBJ whole genome shotgun (WGS) entry which is preliminary data.</text>
</comment>
<keyword evidence="1" id="KW-0597">Phosphoprotein</keyword>
<proteinExistence type="predicted"/>